<sequence>MRWMWVDRFVEFESGKRAVSIKNVSLAEEHLHDHFPGFPVMPHSLILEGLAQTGGILLGESHQFSKVVVLAKVPRMTFHSYVTPGETLTYRTTLEEANAEGGMVSATAKVGDRLVAEGEILFAHVNSEQSGSVRVDQKSFVFELLRGILDVGKTGDPTLPVA</sequence>
<gene>
    <name evidence="2" type="ORF">A6X21_21585</name>
</gene>
<proteinExistence type="predicted"/>
<organism evidence="2 3">
    <name type="scientific">Planctopirus hydrillae</name>
    <dbReference type="NCBI Taxonomy" id="1841610"/>
    <lineage>
        <taxon>Bacteria</taxon>
        <taxon>Pseudomonadati</taxon>
        <taxon>Planctomycetota</taxon>
        <taxon>Planctomycetia</taxon>
        <taxon>Planctomycetales</taxon>
        <taxon>Planctomycetaceae</taxon>
        <taxon>Planctopirus</taxon>
    </lineage>
</organism>
<dbReference type="Gene3D" id="3.10.129.10">
    <property type="entry name" value="Hotdog Thioesterase"/>
    <property type="match status" value="1"/>
</dbReference>
<keyword evidence="1" id="KW-0456">Lyase</keyword>
<reference evidence="2 3" key="1">
    <citation type="submission" date="2016-05" db="EMBL/GenBank/DDBJ databases">
        <title>Genomic and physiological characterization of Planctopirus sp. isolated from fresh water lake.</title>
        <authorList>
            <person name="Subhash Y."/>
            <person name="Ramana C."/>
        </authorList>
    </citation>
    <scope>NUCLEOTIDE SEQUENCE [LARGE SCALE GENOMIC DNA]</scope>
    <source>
        <strain evidence="2 3">JC280</strain>
    </source>
</reference>
<keyword evidence="3" id="KW-1185">Reference proteome</keyword>
<dbReference type="GO" id="GO:0016829">
    <property type="term" value="F:lyase activity"/>
    <property type="evidence" value="ECO:0007669"/>
    <property type="project" value="UniProtKB-KW"/>
</dbReference>
<dbReference type="CDD" id="cd01288">
    <property type="entry name" value="FabZ"/>
    <property type="match status" value="1"/>
</dbReference>
<dbReference type="Pfam" id="PF07977">
    <property type="entry name" value="FabA"/>
    <property type="match status" value="1"/>
</dbReference>
<name>A0A1C3EFU6_9PLAN</name>
<comment type="caution">
    <text evidence="2">The sequence shown here is derived from an EMBL/GenBank/DDBJ whole genome shotgun (WGS) entry which is preliminary data.</text>
</comment>
<evidence type="ECO:0000256" key="1">
    <source>
        <dbReference type="ARBA" id="ARBA00023239"/>
    </source>
</evidence>
<dbReference type="EMBL" id="LYDR01000071">
    <property type="protein sequence ID" value="ODA32108.1"/>
    <property type="molecule type" value="Genomic_DNA"/>
</dbReference>
<dbReference type="PANTHER" id="PTHR30272">
    <property type="entry name" value="3-HYDROXYACYL-[ACYL-CARRIER-PROTEIN] DEHYDRATASE"/>
    <property type="match status" value="1"/>
</dbReference>
<dbReference type="InterPro" id="IPR013114">
    <property type="entry name" value="FabA_FabZ"/>
</dbReference>
<dbReference type="OrthoDB" id="270809at2"/>
<dbReference type="RefSeq" id="WP_068847642.1">
    <property type="nucleotide sequence ID" value="NZ_LYDR01000071.1"/>
</dbReference>
<protein>
    <submittedName>
        <fullName evidence="2">Beta-hydroxyacyl-ACP dehydratase</fullName>
    </submittedName>
</protein>
<dbReference type="InterPro" id="IPR029069">
    <property type="entry name" value="HotDog_dom_sf"/>
</dbReference>
<dbReference type="SUPFAM" id="SSF54637">
    <property type="entry name" value="Thioesterase/thiol ester dehydrase-isomerase"/>
    <property type="match status" value="1"/>
</dbReference>
<accession>A0A1C3EFU6</accession>
<dbReference type="PANTHER" id="PTHR30272:SF1">
    <property type="entry name" value="3-HYDROXYACYL-[ACYL-CARRIER-PROTEIN] DEHYDRATASE"/>
    <property type="match status" value="1"/>
</dbReference>
<dbReference type="AlphaFoldDB" id="A0A1C3EFU6"/>
<dbReference type="STRING" id="1841610.A6X21_21585"/>
<evidence type="ECO:0000313" key="3">
    <source>
        <dbReference type="Proteomes" id="UP000094828"/>
    </source>
</evidence>
<evidence type="ECO:0000313" key="2">
    <source>
        <dbReference type="EMBL" id="ODA32108.1"/>
    </source>
</evidence>
<dbReference type="Proteomes" id="UP000094828">
    <property type="component" value="Unassembled WGS sequence"/>
</dbReference>